<keyword evidence="4" id="KW-0865">Zymogen</keyword>
<dbReference type="InterPro" id="IPR043137">
    <property type="entry name" value="GGT_ssub_C"/>
</dbReference>
<sequence length="524" mass="54556">MTRSSLSRTQITRKTVVESRGGIVAAQHGQAAEAGAAVLAAGGDAMDAAVAVSFAMGVLEPWMSGPAGGGAMMIWRADEGRAHAVNFGMRSPAGLDPADYPLAGTGKAGDLFPWEAVVEDRNIEGATAIAVPGTVDGIGIAHARFGRMPWAELLQPAIGFAREGLHVDWYAALIIASATRELARDPDAAAMFLEDGQWPTIAGWTALSEKRIAMPQMADTLAELAAGGHRAFYDGDIGATLARDVQAKGGCLAHDDLRAYHAAFEDPLSFDRGTARFHVTPFMTAGPTFRDLFAALPPLDAAGPAAYAGYAAALKSAYAQRLASAGDSERAPGCTTHFSVVDRQGNMVAVTQTLLSVFGARVVAPGLGMLMNNGIMWFDPEQGKPNSLGPDKRCLMNVCPVIGEAGLGTAAERRFAFGASGGRKILGAVAQLSSFVADCGLSLEDAFHQPRIDVSGGETVTADDSLPTEVLAALRAEHPVVTTRRTVFPYAFACPAGVLRQGEVNSGCTEIMSPWGDAVAEGAA</sequence>
<dbReference type="PANTHER" id="PTHR43199:SF1">
    <property type="entry name" value="GLUTATHIONE HYDROLASE PROENZYME"/>
    <property type="match status" value="1"/>
</dbReference>
<organism evidence="5 6">
    <name type="scientific">Plastorhodobacter daqingensis</name>
    <dbReference type="NCBI Taxonomy" id="1387281"/>
    <lineage>
        <taxon>Bacteria</taxon>
        <taxon>Pseudomonadati</taxon>
        <taxon>Pseudomonadota</taxon>
        <taxon>Alphaproteobacteria</taxon>
        <taxon>Rhodobacterales</taxon>
        <taxon>Paracoccaceae</taxon>
        <taxon>Plastorhodobacter</taxon>
    </lineage>
</organism>
<dbReference type="GO" id="GO:0103068">
    <property type="term" value="F:leukotriene C4 gamma-glutamyl transferase activity"/>
    <property type="evidence" value="ECO:0007669"/>
    <property type="project" value="UniProtKB-EC"/>
</dbReference>
<keyword evidence="3" id="KW-0378">Hydrolase</keyword>
<dbReference type="PANTHER" id="PTHR43199">
    <property type="entry name" value="GLUTATHIONE HYDROLASE"/>
    <property type="match status" value="1"/>
</dbReference>
<dbReference type="EMBL" id="JBHTFQ010000004">
    <property type="protein sequence ID" value="MFC7704259.1"/>
    <property type="molecule type" value="Genomic_DNA"/>
</dbReference>
<reference evidence="6" key="1">
    <citation type="journal article" date="2019" name="Int. J. Syst. Evol. Microbiol.">
        <title>The Global Catalogue of Microorganisms (GCM) 10K type strain sequencing project: providing services to taxonomists for standard genome sequencing and annotation.</title>
        <authorList>
            <consortium name="The Broad Institute Genomics Platform"/>
            <consortium name="The Broad Institute Genome Sequencing Center for Infectious Disease"/>
            <person name="Wu L."/>
            <person name="Ma J."/>
        </authorList>
    </citation>
    <scope>NUCLEOTIDE SEQUENCE [LARGE SCALE GENOMIC DNA]</scope>
    <source>
        <strain evidence="6">CGMCC 1.12750</strain>
    </source>
</reference>
<evidence type="ECO:0000256" key="2">
    <source>
        <dbReference type="ARBA" id="ARBA00022679"/>
    </source>
</evidence>
<dbReference type="SUPFAM" id="SSF56235">
    <property type="entry name" value="N-terminal nucleophile aminohydrolases (Ntn hydrolases)"/>
    <property type="match status" value="1"/>
</dbReference>
<dbReference type="Proteomes" id="UP001596516">
    <property type="component" value="Unassembled WGS sequence"/>
</dbReference>
<proteinExistence type="inferred from homology"/>
<keyword evidence="6" id="KW-1185">Reference proteome</keyword>
<name>A0ABW2UHU1_9RHOB</name>
<evidence type="ECO:0000256" key="4">
    <source>
        <dbReference type="ARBA" id="ARBA00023145"/>
    </source>
</evidence>
<evidence type="ECO:0000256" key="3">
    <source>
        <dbReference type="ARBA" id="ARBA00022801"/>
    </source>
</evidence>
<evidence type="ECO:0000313" key="6">
    <source>
        <dbReference type="Proteomes" id="UP001596516"/>
    </source>
</evidence>
<dbReference type="InterPro" id="IPR029055">
    <property type="entry name" value="Ntn_hydrolases_N"/>
</dbReference>
<keyword evidence="5" id="KW-0012">Acyltransferase</keyword>
<protein>
    <submittedName>
        <fullName evidence="5">Gamma-glutamyltransferase</fullName>
        <ecNumber evidence="5">2.3.2.2</ecNumber>
    </submittedName>
</protein>
<dbReference type="InterPro" id="IPR051792">
    <property type="entry name" value="GGT_bact"/>
</dbReference>
<evidence type="ECO:0000256" key="1">
    <source>
        <dbReference type="ARBA" id="ARBA00009381"/>
    </source>
</evidence>
<dbReference type="RefSeq" id="WP_377402208.1">
    <property type="nucleotide sequence ID" value="NZ_JBHTFQ010000004.1"/>
</dbReference>
<accession>A0ABW2UHU1</accession>
<dbReference type="Gene3D" id="3.60.20.40">
    <property type="match status" value="1"/>
</dbReference>
<evidence type="ECO:0000313" key="5">
    <source>
        <dbReference type="EMBL" id="MFC7704259.1"/>
    </source>
</evidence>
<comment type="similarity">
    <text evidence="1">Belongs to the gamma-glutamyltransferase family.</text>
</comment>
<dbReference type="Pfam" id="PF01019">
    <property type="entry name" value="G_glu_transpept"/>
    <property type="match status" value="2"/>
</dbReference>
<keyword evidence="2 5" id="KW-0808">Transferase</keyword>
<comment type="caution">
    <text evidence="5">The sequence shown here is derived from an EMBL/GenBank/DDBJ whole genome shotgun (WGS) entry which is preliminary data.</text>
</comment>
<gene>
    <name evidence="5" type="ORF">ACFQXB_08640</name>
</gene>
<dbReference type="PRINTS" id="PR01210">
    <property type="entry name" value="GGTRANSPTASE"/>
</dbReference>
<dbReference type="EC" id="2.3.2.2" evidence="5"/>